<sequence>MPAAPVPHNAIFAQLAARHLLTQGFTPAAVFAGTGFGQALLDQEEPAAPFAAIAGFFSRAAELTGDPLFGFRLGCASDLRLAGLLGYIARTSPTAGCFLRNIARYAGVMSDAWDVDTSRLASHGEFAWSCTAASGQQADQYTEFLAALFFSALREAAGTRIEPQEAAFVHQRRRGAEEIAAFFGCPVRFAAPASRIVFKPEDLDLQLASGDRLLLRVLRTFGDQLLHGRGLGRKSTDLTAQVEEAVSARLSGGTASLANVAADLGMSPRTLSRKLARAGTSYFTVLEELRKALAIRYLRESRLPLSEIAFLLGYSGLNSFSEAFRRWTGQSPGQFRGG</sequence>
<dbReference type="InterPro" id="IPR009057">
    <property type="entry name" value="Homeodomain-like_sf"/>
</dbReference>
<protein>
    <submittedName>
        <fullName evidence="5">Virulence-regulating protein VirS</fullName>
    </submittedName>
</protein>
<evidence type="ECO:0000256" key="1">
    <source>
        <dbReference type="ARBA" id="ARBA00023015"/>
    </source>
</evidence>
<reference evidence="5 6" key="1">
    <citation type="submission" date="2015-09" db="EMBL/GenBank/DDBJ databases">
        <authorList>
            <consortium name="Swine Surveillance"/>
        </authorList>
    </citation>
    <scope>NUCLEOTIDE SEQUENCE [LARGE SCALE GENOMIC DNA]</scope>
    <source>
        <strain evidence="5 6">CECT 8399</strain>
    </source>
</reference>
<dbReference type="RefSeq" id="WP_058286562.1">
    <property type="nucleotide sequence ID" value="NZ_CYSR01000027.1"/>
</dbReference>
<dbReference type="InterPro" id="IPR032687">
    <property type="entry name" value="AraC-type_N"/>
</dbReference>
<evidence type="ECO:0000313" key="6">
    <source>
        <dbReference type="Proteomes" id="UP000051326"/>
    </source>
</evidence>
<dbReference type="PROSITE" id="PS01124">
    <property type="entry name" value="HTH_ARAC_FAMILY_2"/>
    <property type="match status" value="1"/>
</dbReference>
<feature type="domain" description="HTH araC/xylS-type" evidence="4">
    <location>
        <begin position="240"/>
        <end position="338"/>
    </location>
</feature>
<dbReference type="SMART" id="SM00342">
    <property type="entry name" value="HTH_ARAC"/>
    <property type="match status" value="1"/>
</dbReference>
<dbReference type="AlphaFoldDB" id="A0A0P1HAX0"/>
<dbReference type="SUPFAM" id="SSF46689">
    <property type="entry name" value="Homeodomain-like"/>
    <property type="match status" value="1"/>
</dbReference>
<dbReference type="PRINTS" id="PR00032">
    <property type="entry name" value="HTHARAC"/>
</dbReference>
<keyword evidence="1" id="KW-0805">Transcription regulation</keyword>
<evidence type="ECO:0000256" key="3">
    <source>
        <dbReference type="ARBA" id="ARBA00023163"/>
    </source>
</evidence>
<organism evidence="5 6">
    <name type="scientific">Leisingera aquaemixtae</name>
    <dbReference type="NCBI Taxonomy" id="1396826"/>
    <lineage>
        <taxon>Bacteria</taxon>
        <taxon>Pseudomonadati</taxon>
        <taxon>Pseudomonadota</taxon>
        <taxon>Alphaproteobacteria</taxon>
        <taxon>Rhodobacterales</taxon>
        <taxon>Roseobacteraceae</taxon>
        <taxon>Leisingera</taxon>
    </lineage>
</organism>
<dbReference type="EMBL" id="CYSR01000027">
    <property type="protein sequence ID" value="CUI00486.1"/>
    <property type="molecule type" value="Genomic_DNA"/>
</dbReference>
<dbReference type="PANTHER" id="PTHR47894:SF1">
    <property type="entry name" value="HTH-TYPE TRANSCRIPTIONAL REGULATOR VQSM"/>
    <property type="match status" value="1"/>
</dbReference>
<dbReference type="GO" id="GO:0003700">
    <property type="term" value="F:DNA-binding transcription factor activity"/>
    <property type="evidence" value="ECO:0007669"/>
    <property type="project" value="InterPro"/>
</dbReference>
<dbReference type="GO" id="GO:0005829">
    <property type="term" value="C:cytosol"/>
    <property type="evidence" value="ECO:0007669"/>
    <property type="project" value="TreeGrafter"/>
</dbReference>
<gene>
    <name evidence="5" type="primary">virS_2</name>
    <name evidence="5" type="ORF">PHA8399_02618</name>
</gene>
<dbReference type="Pfam" id="PF12833">
    <property type="entry name" value="HTH_18"/>
    <property type="match status" value="1"/>
</dbReference>
<evidence type="ECO:0000256" key="2">
    <source>
        <dbReference type="ARBA" id="ARBA00023125"/>
    </source>
</evidence>
<dbReference type="InterPro" id="IPR018060">
    <property type="entry name" value="HTH_AraC"/>
</dbReference>
<name>A0A0P1HAX0_9RHOB</name>
<accession>A0A0P1HAX0</accession>
<keyword evidence="3" id="KW-0804">Transcription</keyword>
<evidence type="ECO:0000259" key="4">
    <source>
        <dbReference type="PROSITE" id="PS01124"/>
    </source>
</evidence>
<dbReference type="Gene3D" id="1.10.10.60">
    <property type="entry name" value="Homeodomain-like"/>
    <property type="match status" value="1"/>
</dbReference>
<evidence type="ECO:0000313" key="5">
    <source>
        <dbReference type="EMBL" id="CUI00486.1"/>
    </source>
</evidence>
<proteinExistence type="predicted"/>
<dbReference type="PANTHER" id="PTHR47894">
    <property type="entry name" value="HTH-TYPE TRANSCRIPTIONAL REGULATOR GADX"/>
    <property type="match status" value="1"/>
</dbReference>
<dbReference type="InterPro" id="IPR020449">
    <property type="entry name" value="Tscrpt_reg_AraC-type_HTH"/>
</dbReference>
<keyword evidence="2" id="KW-0238">DNA-binding</keyword>
<dbReference type="Proteomes" id="UP000051326">
    <property type="component" value="Unassembled WGS sequence"/>
</dbReference>
<dbReference type="STRING" id="1396826.PHA8399_02618"/>
<dbReference type="GO" id="GO:0000976">
    <property type="term" value="F:transcription cis-regulatory region binding"/>
    <property type="evidence" value="ECO:0007669"/>
    <property type="project" value="TreeGrafter"/>
</dbReference>
<dbReference type="Pfam" id="PF12625">
    <property type="entry name" value="Arabinose_bd"/>
    <property type="match status" value="1"/>
</dbReference>